<sequence length="248" mass="26361">MTMNPKLTLELQRLFLLPASHAEGAPLALADAGGRVRAAVLGLQRAPDWGVLGRVWHGVQAELGLPAPGIAVSGVDQMQLWFSMAAPVPAAQAQAFLERLCQRFIADVEPRRLRLWPAAQGGEPPAQVPALQDTGNWSAFVAPDLAPVFGDTPWLDIEPNEEGQAQLLRVLAPIPPADFEEAMTALRAPDSSAAQAPAPAVKAPTPPEPAQSAQAQARAFLLHTMNDDSVALALRIEAARALLLQQQT</sequence>
<organism evidence="2 3">
    <name type="scientific">Xenophilus arseniciresistens</name>
    <dbReference type="NCBI Taxonomy" id="1283306"/>
    <lineage>
        <taxon>Bacteria</taxon>
        <taxon>Pseudomonadati</taxon>
        <taxon>Pseudomonadota</taxon>
        <taxon>Betaproteobacteria</taxon>
        <taxon>Burkholderiales</taxon>
        <taxon>Comamonadaceae</taxon>
        <taxon>Xenophilus</taxon>
    </lineage>
</organism>
<reference evidence="2" key="1">
    <citation type="submission" date="2023-01" db="EMBL/GenBank/DDBJ databases">
        <title>Xenophilus mangrovi sp. nov., isolated from soil of Mangrove nature reserve.</title>
        <authorList>
            <person name="Xu S."/>
            <person name="Liu Z."/>
            <person name="Xu Y."/>
        </authorList>
    </citation>
    <scope>NUCLEOTIDE SEQUENCE</scope>
    <source>
        <strain evidence="2">YW8</strain>
    </source>
</reference>
<protein>
    <submittedName>
        <fullName evidence="2">Uncharacterized protein</fullName>
    </submittedName>
</protein>
<dbReference type="RefSeq" id="WP_271429602.1">
    <property type="nucleotide sequence ID" value="NZ_JAQIPB010000009.1"/>
</dbReference>
<proteinExistence type="predicted"/>
<dbReference type="Proteomes" id="UP001212602">
    <property type="component" value="Unassembled WGS sequence"/>
</dbReference>
<dbReference type="AlphaFoldDB" id="A0AAE3T1B1"/>
<evidence type="ECO:0000313" key="2">
    <source>
        <dbReference type="EMBL" id="MDA7418385.1"/>
    </source>
</evidence>
<gene>
    <name evidence="2" type="ORF">PGB34_18610</name>
</gene>
<dbReference type="EMBL" id="JAQIPB010000009">
    <property type="protein sequence ID" value="MDA7418385.1"/>
    <property type="molecule type" value="Genomic_DNA"/>
</dbReference>
<feature type="region of interest" description="Disordered" evidence="1">
    <location>
        <begin position="189"/>
        <end position="215"/>
    </location>
</feature>
<evidence type="ECO:0000313" key="3">
    <source>
        <dbReference type="Proteomes" id="UP001212602"/>
    </source>
</evidence>
<comment type="caution">
    <text evidence="2">The sequence shown here is derived from an EMBL/GenBank/DDBJ whole genome shotgun (WGS) entry which is preliminary data.</text>
</comment>
<evidence type="ECO:0000256" key="1">
    <source>
        <dbReference type="SAM" id="MobiDB-lite"/>
    </source>
</evidence>
<feature type="compositionally biased region" description="Low complexity" evidence="1">
    <location>
        <begin position="189"/>
        <end position="203"/>
    </location>
</feature>
<name>A0AAE3T1B1_9BURK</name>
<accession>A0AAE3T1B1</accession>
<keyword evidence="3" id="KW-1185">Reference proteome</keyword>